<comment type="catalytic activity">
    <reaction evidence="5">
        <text>phosphoenolpyruvate + GTP + H(+) = enolpyruvoyl-2-diphospho-5'-guanosine + diphosphate</text>
        <dbReference type="Rhea" id="RHEA:30519"/>
        <dbReference type="ChEBI" id="CHEBI:15378"/>
        <dbReference type="ChEBI" id="CHEBI:33019"/>
        <dbReference type="ChEBI" id="CHEBI:37565"/>
        <dbReference type="ChEBI" id="CHEBI:58702"/>
        <dbReference type="ChEBI" id="CHEBI:143701"/>
        <dbReference type="EC" id="2.7.7.105"/>
    </reaction>
</comment>
<feature type="binding site" evidence="5">
    <location>
        <position position="178"/>
    </location>
    <ligand>
        <name>phosphoenolpyruvate</name>
        <dbReference type="ChEBI" id="CHEBI:58702"/>
    </ligand>
</feature>
<dbReference type="Pfam" id="PF01983">
    <property type="entry name" value="CofC"/>
    <property type="match status" value="1"/>
</dbReference>
<keyword evidence="3 5" id="KW-0547">Nucleotide-binding</keyword>
<proteinExistence type="inferred from homology"/>
<keyword evidence="2 5" id="KW-0548">Nucleotidyltransferase</keyword>
<dbReference type="InterPro" id="IPR029044">
    <property type="entry name" value="Nucleotide-diphossugar_trans"/>
</dbReference>
<evidence type="ECO:0000256" key="5">
    <source>
        <dbReference type="HAMAP-Rule" id="MF_02114"/>
    </source>
</evidence>
<keyword evidence="7" id="KW-1185">Reference proteome</keyword>
<comment type="function">
    <text evidence="5">Guanylyltransferase that catalyzes the activation of phosphoenolpyruvate (PEP) as enolpyruvoyl-2-diphospho-5'-guanosine, via the condensation of PEP with GTP. It is involved in the biosynthesis of coenzyme F420, a hydride carrier cofactor.</text>
</comment>
<dbReference type="SUPFAM" id="SSF53448">
    <property type="entry name" value="Nucleotide-diphospho-sugar transferases"/>
    <property type="match status" value="1"/>
</dbReference>
<dbReference type="EC" id="2.7.7.105" evidence="5"/>
<dbReference type="PANTHER" id="PTHR40392:SF1">
    <property type="entry name" value="2-PHOSPHO-L-LACTATE GUANYLYLTRANSFERASE"/>
    <property type="match status" value="1"/>
</dbReference>
<sequence length="234" mass="24477">MTSARPSATRSERPRPMHAIVAVKDLRSAKSRLAGELDVDARADLVLAMLHDTLTTVTGVPAIDGVTVVTPDPTVAALAYAAGVNVYADPDSSRSTENSLNSALDAAATHIRTEHGTVDLVVIQADLPSLQPDELLEALDAARAGGRSIVVDHHGTGTAALFSCDPDLPLDPRFGPESARGHTDSGARRLTGEWPGLRTDVDTATDLDTARALGVGPATLASLTRFHRATSKTH</sequence>
<keyword evidence="4 5" id="KW-0342">GTP-binding</keyword>
<evidence type="ECO:0000256" key="2">
    <source>
        <dbReference type="ARBA" id="ARBA00022695"/>
    </source>
</evidence>
<comment type="caution">
    <text evidence="6">The sequence shown here is derived from an EMBL/GenBank/DDBJ whole genome shotgun (WGS) entry which is preliminary data.</text>
</comment>
<evidence type="ECO:0000256" key="3">
    <source>
        <dbReference type="ARBA" id="ARBA00022741"/>
    </source>
</evidence>
<dbReference type="NCBIfam" id="TIGR03552">
    <property type="entry name" value="F420_cofC"/>
    <property type="match status" value="1"/>
</dbReference>
<comment type="pathway">
    <text evidence="5">Cofactor biosynthesis; coenzyme F420 biosynthesis.</text>
</comment>
<evidence type="ECO:0000256" key="4">
    <source>
        <dbReference type="ARBA" id="ARBA00023134"/>
    </source>
</evidence>
<keyword evidence="1 5" id="KW-0808">Transferase</keyword>
<dbReference type="RefSeq" id="WP_317540631.1">
    <property type="nucleotide sequence ID" value="NZ_JAWLKB010000001.1"/>
</dbReference>
<dbReference type="HAMAP" id="MF_02114">
    <property type="entry name" value="CofC"/>
    <property type="match status" value="1"/>
</dbReference>
<gene>
    <name evidence="6" type="primary">cofC</name>
    <name evidence="5" type="synonym">fbiD</name>
    <name evidence="6" type="ORF">R3Q16_04040</name>
</gene>
<dbReference type="Gene3D" id="3.90.550.10">
    <property type="entry name" value="Spore Coat Polysaccharide Biosynthesis Protein SpsA, Chain A"/>
    <property type="match status" value="1"/>
</dbReference>
<accession>A0ABU4BNY2</accession>
<dbReference type="InterPro" id="IPR002835">
    <property type="entry name" value="CofC"/>
</dbReference>
<dbReference type="PANTHER" id="PTHR40392">
    <property type="entry name" value="2-PHOSPHO-L-LACTATE GUANYLYLTRANSFERASE"/>
    <property type="match status" value="1"/>
</dbReference>
<comment type="similarity">
    <text evidence="5">Belongs to the CofC family.</text>
</comment>
<reference evidence="6 7" key="1">
    <citation type="submission" date="2023-10" db="EMBL/GenBank/DDBJ databases">
        <title>Development of a sustainable strategy for remediation of hydrocarbon-contaminated territories based on the waste exchange concept.</title>
        <authorList>
            <person name="Krivoruchko A."/>
        </authorList>
    </citation>
    <scope>NUCLEOTIDE SEQUENCE [LARGE SCALE GENOMIC DNA]</scope>
    <source>
        <strain evidence="6 7">IEGM 1203</strain>
    </source>
</reference>
<evidence type="ECO:0000256" key="1">
    <source>
        <dbReference type="ARBA" id="ARBA00022679"/>
    </source>
</evidence>
<feature type="binding site" evidence="5">
    <location>
        <position position="158"/>
    </location>
    <ligand>
        <name>phosphoenolpyruvate</name>
        <dbReference type="ChEBI" id="CHEBI:58702"/>
    </ligand>
</feature>
<protein>
    <recommendedName>
        <fullName evidence="5">Phosphoenolpyruvate guanylyltransferase</fullName>
        <shortName evidence="5">PEP guanylyltransferase</shortName>
        <ecNumber evidence="5">2.7.7.105</ecNumber>
    </recommendedName>
</protein>
<organism evidence="6 7">
    <name type="scientific">Rhodococcus globerulus</name>
    <dbReference type="NCBI Taxonomy" id="33008"/>
    <lineage>
        <taxon>Bacteria</taxon>
        <taxon>Bacillati</taxon>
        <taxon>Actinomycetota</taxon>
        <taxon>Actinomycetes</taxon>
        <taxon>Mycobacteriales</taxon>
        <taxon>Nocardiaceae</taxon>
        <taxon>Rhodococcus</taxon>
    </lineage>
</organism>
<dbReference type="EMBL" id="JAWLKB010000001">
    <property type="protein sequence ID" value="MDV6265763.1"/>
    <property type="molecule type" value="Genomic_DNA"/>
</dbReference>
<dbReference type="Proteomes" id="UP001185927">
    <property type="component" value="Unassembled WGS sequence"/>
</dbReference>
<evidence type="ECO:0000313" key="7">
    <source>
        <dbReference type="Proteomes" id="UP001185927"/>
    </source>
</evidence>
<feature type="binding site" evidence="5">
    <location>
        <position position="175"/>
    </location>
    <ligand>
        <name>phosphoenolpyruvate</name>
        <dbReference type="ChEBI" id="CHEBI:58702"/>
    </ligand>
</feature>
<name>A0ABU4BNY2_RHOGO</name>
<dbReference type="GO" id="GO:0043814">
    <property type="term" value="F:phospholactate guanylyltransferase activity"/>
    <property type="evidence" value="ECO:0007669"/>
    <property type="project" value="UniProtKB-EC"/>
</dbReference>
<evidence type="ECO:0000313" key="6">
    <source>
        <dbReference type="EMBL" id="MDV6265763.1"/>
    </source>
</evidence>